<dbReference type="InterPro" id="IPR050300">
    <property type="entry name" value="GDXG_lipolytic_enzyme"/>
</dbReference>
<gene>
    <name evidence="3" type="ORF">R3P96_00535</name>
</gene>
<dbReference type="PANTHER" id="PTHR48081">
    <property type="entry name" value="AB HYDROLASE SUPERFAMILY PROTEIN C4A8.06C"/>
    <property type="match status" value="1"/>
</dbReference>
<dbReference type="GO" id="GO:0016787">
    <property type="term" value="F:hydrolase activity"/>
    <property type="evidence" value="ECO:0007669"/>
    <property type="project" value="UniProtKB-KW"/>
</dbReference>
<keyword evidence="1 3" id="KW-0378">Hydrolase</keyword>
<accession>A0ABU4B6K2</accession>
<dbReference type="PANTHER" id="PTHR48081:SF8">
    <property type="entry name" value="ALPHA_BETA HYDROLASE FOLD-3 DOMAIN-CONTAINING PROTEIN-RELATED"/>
    <property type="match status" value="1"/>
</dbReference>
<dbReference type="RefSeq" id="WP_317562719.1">
    <property type="nucleotide sequence ID" value="NZ_JAWLJX010000001.1"/>
</dbReference>
<feature type="domain" description="Alpha/beta hydrolase fold-3" evidence="2">
    <location>
        <begin position="87"/>
        <end position="285"/>
    </location>
</feature>
<keyword evidence="4" id="KW-1185">Reference proteome</keyword>
<reference evidence="3 4" key="1">
    <citation type="submission" date="2023-10" db="EMBL/GenBank/DDBJ databases">
        <title>Development of a sustainable strategy for remediation of hydrocarbon-contaminated territories based on the waste exchange concept.</title>
        <authorList>
            <person name="Krivoruchko A."/>
        </authorList>
    </citation>
    <scope>NUCLEOTIDE SEQUENCE [LARGE SCALE GENOMIC DNA]</scope>
    <source>
        <strain evidence="3 4">IEGM 1323</strain>
    </source>
</reference>
<dbReference type="EMBL" id="JAWLJX010000001">
    <property type="protein sequence ID" value="MDV6259817.1"/>
    <property type="molecule type" value="Genomic_DNA"/>
</dbReference>
<dbReference type="InterPro" id="IPR029058">
    <property type="entry name" value="AB_hydrolase_fold"/>
</dbReference>
<dbReference type="Gene3D" id="3.40.50.1820">
    <property type="entry name" value="alpha/beta hydrolase"/>
    <property type="match status" value="2"/>
</dbReference>
<feature type="domain" description="Alpha/beta hydrolase fold-3" evidence="2">
    <location>
        <begin position="431"/>
        <end position="637"/>
    </location>
</feature>
<comment type="caution">
    <text evidence="3">The sequence shown here is derived from an EMBL/GenBank/DDBJ whole genome shotgun (WGS) entry which is preliminary data.</text>
</comment>
<proteinExistence type="predicted"/>
<evidence type="ECO:0000313" key="3">
    <source>
        <dbReference type="EMBL" id="MDV6259817.1"/>
    </source>
</evidence>
<evidence type="ECO:0000259" key="2">
    <source>
        <dbReference type="Pfam" id="PF07859"/>
    </source>
</evidence>
<dbReference type="Proteomes" id="UP001185755">
    <property type="component" value="Unassembled WGS sequence"/>
</dbReference>
<evidence type="ECO:0000256" key="1">
    <source>
        <dbReference type="ARBA" id="ARBA00022801"/>
    </source>
</evidence>
<protein>
    <submittedName>
        <fullName evidence="3">Alpha/beta hydrolase fold domain-containing protein</fullName>
    </submittedName>
</protein>
<dbReference type="SUPFAM" id="SSF53474">
    <property type="entry name" value="alpha/beta-Hydrolases"/>
    <property type="match status" value="2"/>
</dbReference>
<name>A0ABU4B6K2_9NOCA</name>
<organism evidence="3 4">
    <name type="scientific">Rhodococcoides yunnanense</name>
    <dbReference type="NCBI Taxonomy" id="278209"/>
    <lineage>
        <taxon>Bacteria</taxon>
        <taxon>Bacillati</taxon>
        <taxon>Actinomycetota</taxon>
        <taxon>Actinomycetes</taxon>
        <taxon>Mycobacteriales</taxon>
        <taxon>Nocardiaceae</taxon>
        <taxon>Rhodococcoides</taxon>
    </lineage>
</organism>
<evidence type="ECO:0000313" key="4">
    <source>
        <dbReference type="Proteomes" id="UP001185755"/>
    </source>
</evidence>
<sequence length="672" mass="71261">MSAFSDRPVEFATNDRPSTTMRIAATVLSARARRGESRPVALDAERRTLDRITSWVPVPSGITLTDEKLGGVPVTRLTSGSGARGVVMYLHGGAYVLGNARQALAVAGLCENGGPDLVSVEYRLAPEHPFPAAVDDAIAVYRALIESVGADRIVVVGESAGGGLLLLLLQRALREGLPMPLAAAPAFPWADLSMSGDSTRSNLGRDMLKLSDLVQGASWFAGDRDAADPELSPLFGSFRGFPRTVISVGTRDLLFDDARRVTKAMEADGVDVTLVEWPGAIHGFTAVPIAEGKLHAQQMRTFIDAVFDAESLANIVAVQRPTVSTGRRRYAAIGYAVRAMKALPTPLREHLLAASANGVGNALPPVSDLVRLLEAAGGLPDGRLWQNHLVDENPHLRGVRLRDITSDTNGRLRARLYLPPADAPPATGGFVWVHGGAFLIGSLDQKEAHWPAMELASQGIPVLSVDYRMCLNGTAYPAPLDDVMTAWGWAVTHAEDMGVGPSDLHLGGGSAGACLVAGAALRLRDRDEPMPASLFLGYPVLQAALPAATEDAVADLAGHTVISDEWARDMVQHWAGNSSTNDPYISPGLAELHGLPPTFVLSCGRDSLRRASEPFALRLAGEGVSVVHELFTDSEHAPLDRPGTADGELAISRLRTWITGGPVAMHESTSGN</sequence>
<dbReference type="Pfam" id="PF07859">
    <property type="entry name" value="Abhydrolase_3"/>
    <property type="match status" value="2"/>
</dbReference>
<dbReference type="InterPro" id="IPR013094">
    <property type="entry name" value="AB_hydrolase_3"/>
</dbReference>